<keyword evidence="4 6" id="KW-1133">Transmembrane helix</keyword>
<reference evidence="9" key="1">
    <citation type="journal article" date="2019" name="Int. J. Syst. Evol. Microbiol.">
        <title>The Global Catalogue of Microorganisms (GCM) 10K type strain sequencing project: providing services to taxonomists for standard genome sequencing and annotation.</title>
        <authorList>
            <consortium name="The Broad Institute Genomics Platform"/>
            <consortium name="The Broad Institute Genome Sequencing Center for Infectious Disease"/>
            <person name="Wu L."/>
            <person name="Ma J."/>
        </authorList>
    </citation>
    <scope>NUCLEOTIDE SEQUENCE [LARGE SCALE GENOMIC DNA]</scope>
    <source>
        <strain evidence="9">CGMCC 1.18437</strain>
    </source>
</reference>
<feature type="transmembrane region" description="Helical" evidence="6">
    <location>
        <begin position="177"/>
        <end position="195"/>
    </location>
</feature>
<evidence type="ECO:0000313" key="8">
    <source>
        <dbReference type="EMBL" id="GHF38917.1"/>
    </source>
</evidence>
<keyword evidence="5 6" id="KW-0472">Membrane</keyword>
<evidence type="ECO:0000313" key="9">
    <source>
        <dbReference type="Proteomes" id="UP000619376"/>
    </source>
</evidence>
<dbReference type="Gene3D" id="1.20.1250.20">
    <property type="entry name" value="MFS general substrate transporter like domains"/>
    <property type="match status" value="1"/>
</dbReference>
<dbReference type="InterPro" id="IPR036259">
    <property type="entry name" value="MFS_trans_sf"/>
</dbReference>
<feature type="transmembrane region" description="Helical" evidence="6">
    <location>
        <begin position="409"/>
        <end position="428"/>
    </location>
</feature>
<dbReference type="PANTHER" id="PTHR42718">
    <property type="entry name" value="MAJOR FACILITATOR SUPERFAMILY MULTIDRUG TRANSPORTER MFSC"/>
    <property type="match status" value="1"/>
</dbReference>
<name>A0ABQ3JNL1_9DEIO</name>
<feature type="transmembrane region" description="Helical" evidence="6">
    <location>
        <begin position="89"/>
        <end position="115"/>
    </location>
</feature>
<dbReference type="EMBL" id="BNAJ01000003">
    <property type="protein sequence ID" value="GHF38917.1"/>
    <property type="molecule type" value="Genomic_DNA"/>
</dbReference>
<feature type="transmembrane region" description="Helical" evidence="6">
    <location>
        <begin position="61"/>
        <end position="80"/>
    </location>
</feature>
<dbReference type="PROSITE" id="PS50850">
    <property type="entry name" value="MFS"/>
    <property type="match status" value="1"/>
</dbReference>
<dbReference type="Pfam" id="PF07690">
    <property type="entry name" value="MFS_1"/>
    <property type="match status" value="1"/>
</dbReference>
<comment type="caution">
    <text evidence="8">The sequence shown here is derived from an EMBL/GenBank/DDBJ whole genome shotgun (WGS) entry which is preliminary data.</text>
</comment>
<organism evidence="8 9">
    <name type="scientific">Deinococcus metalli</name>
    <dbReference type="NCBI Taxonomy" id="1141878"/>
    <lineage>
        <taxon>Bacteria</taxon>
        <taxon>Thermotogati</taxon>
        <taxon>Deinococcota</taxon>
        <taxon>Deinococci</taxon>
        <taxon>Deinococcales</taxon>
        <taxon>Deinococcaceae</taxon>
        <taxon>Deinococcus</taxon>
    </lineage>
</organism>
<dbReference type="InterPro" id="IPR011701">
    <property type="entry name" value="MFS"/>
</dbReference>
<dbReference type="SUPFAM" id="SSF103473">
    <property type="entry name" value="MFS general substrate transporter"/>
    <property type="match status" value="1"/>
</dbReference>
<evidence type="ECO:0000259" key="7">
    <source>
        <dbReference type="PROSITE" id="PS50850"/>
    </source>
</evidence>
<proteinExistence type="predicted"/>
<comment type="subcellular location">
    <subcellularLocation>
        <location evidence="1">Membrane</location>
        <topology evidence="1">Multi-pass membrane protein</topology>
    </subcellularLocation>
</comment>
<feature type="transmembrane region" description="Helical" evidence="6">
    <location>
        <begin position="151"/>
        <end position="171"/>
    </location>
</feature>
<evidence type="ECO:0000256" key="2">
    <source>
        <dbReference type="ARBA" id="ARBA00022448"/>
    </source>
</evidence>
<evidence type="ECO:0000256" key="3">
    <source>
        <dbReference type="ARBA" id="ARBA00022692"/>
    </source>
</evidence>
<dbReference type="Proteomes" id="UP000619376">
    <property type="component" value="Unassembled WGS sequence"/>
</dbReference>
<sequence>MMVIILWGMTAPRADSASLQRATLTASSLAVIVVMLNVSIVNPALPTLGRVFGVGAHDVPWVANVYNIVFAAMLLAGGLLGDRFGFRRVLLAGLTLGVVGATISALAPSFGVILAGRALQGLSSAVIQPATLVLLTLAFTDGAARARAIGLWAGVSGLGIAVGPLLGGTIIDTLGSAAVFWTVAATALGTLLFTARRTRELAPPRPRPIDVPGVILAVTALATLAYGLSQGNVLGWSSAPVLACVGTALLAAALFVAVEGRSPHPLVDLTLFRHRAFTTANVGSLVASFGPFGLLVFITLFLQGVEHVSATRAGLITALFPIGIGVASPLGGRLVSRIGVRGVGAGGLALIGVGLLLVLGLRVGASPVILAAEFFVMGVGTGFANSALTTATVSSAPAAQASQASSVLAAMRQMGVALGIATWGALIARSGDGSVGFLAGLHSAAVVIGAVVLAGAAGVWIGLSSPAGAAAARPANEGT</sequence>
<feature type="domain" description="Major facilitator superfamily (MFS) profile" evidence="7">
    <location>
        <begin position="23"/>
        <end position="467"/>
    </location>
</feature>
<dbReference type="InterPro" id="IPR020846">
    <property type="entry name" value="MFS_dom"/>
</dbReference>
<feature type="transmembrane region" description="Helical" evidence="6">
    <location>
        <begin position="343"/>
        <end position="362"/>
    </location>
</feature>
<evidence type="ECO:0000256" key="5">
    <source>
        <dbReference type="ARBA" id="ARBA00023136"/>
    </source>
</evidence>
<dbReference type="CDD" id="cd17321">
    <property type="entry name" value="MFS_MMR_MDR_like"/>
    <property type="match status" value="1"/>
</dbReference>
<feature type="transmembrane region" description="Helical" evidence="6">
    <location>
        <begin position="313"/>
        <end position="331"/>
    </location>
</feature>
<dbReference type="PANTHER" id="PTHR42718:SF9">
    <property type="entry name" value="MAJOR FACILITATOR SUPERFAMILY MULTIDRUG TRANSPORTER MFSC"/>
    <property type="match status" value="1"/>
</dbReference>
<dbReference type="Gene3D" id="1.20.1720.10">
    <property type="entry name" value="Multidrug resistance protein D"/>
    <property type="match status" value="1"/>
</dbReference>
<keyword evidence="2" id="KW-0813">Transport</keyword>
<keyword evidence="9" id="KW-1185">Reference proteome</keyword>
<gene>
    <name evidence="8" type="ORF">GCM10017781_14270</name>
</gene>
<evidence type="ECO:0000256" key="1">
    <source>
        <dbReference type="ARBA" id="ARBA00004141"/>
    </source>
</evidence>
<keyword evidence="3 6" id="KW-0812">Transmembrane</keyword>
<feature type="transmembrane region" description="Helical" evidence="6">
    <location>
        <begin position="440"/>
        <end position="463"/>
    </location>
</feature>
<feature type="transmembrane region" description="Helical" evidence="6">
    <location>
        <begin position="121"/>
        <end position="139"/>
    </location>
</feature>
<feature type="transmembrane region" description="Helical" evidence="6">
    <location>
        <begin position="279"/>
        <end position="301"/>
    </location>
</feature>
<evidence type="ECO:0000256" key="6">
    <source>
        <dbReference type="SAM" id="Phobius"/>
    </source>
</evidence>
<feature type="transmembrane region" description="Helical" evidence="6">
    <location>
        <begin position="21"/>
        <end position="41"/>
    </location>
</feature>
<feature type="transmembrane region" description="Helical" evidence="6">
    <location>
        <begin position="368"/>
        <end position="388"/>
    </location>
</feature>
<feature type="transmembrane region" description="Helical" evidence="6">
    <location>
        <begin position="234"/>
        <end position="258"/>
    </location>
</feature>
<accession>A0ABQ3JNL1</accession>
<evidence type="ECO:0000256" key="4">
    <source>
        <dbReference type="ARBA" id="ARBA00022989"/>
    </source>
</evidence>
<feature type="transmembrane region" description="Helical" evidence="6">
    <location>
        <begin position="207"/>
        <end position="228"/>
    </location>
</feature>
<protein>
    <submittedName>
        <fullName evidence="8">MFS transporter</fullName>
    </submittedName>
</protein>